<feature type="region of interest" description="Disordered" evidence="1">
    <location>
        <begin position="68"/>
        <end position="100"/>
    </location>
</feature>
<name>Q2RVR7_RHORT</name>
<dbReference type="HOGENOM" id="CLU_180806_0_0_5"/>
<reference evidence="2 3" key="1">
    <citation type="journal article" date="2011" name="Stand. Genomic Sci.">
        <title>Complete genome sequence of Rhodospirillum rubrum type strain (S1).</title>
        <authorList>
            <person name="Munk A.C."/>
            <person name="Copeland A."/>
            <person name="Lucas S."/>
            <person name="Lapidus A."/>
            <person name="Del Rio T.G."/>
            <person name="Barry K."/>
            <person name="Detter J.C."/>
            <person name="Hammon N."/>
            <person name="Israni S."/>
            <person name="Pitluck S."/>
            <person name="Brettin T."/>
            <person name="Bruce D."/>
            <person name="Han C."/>
            <person name="Tapia R."/>
            <person name="Gilna P."/>
            <person name="Schmutz J."/>
            <person name="Larimer F."/>
            <person name="Land M."/>
            <person name="Kyrpides N.C."/>
            <person name="Mavromatis K."/>
            <person name="Richardson P."/>
            <person name="Rohde M."/>
            <person name="Goker M."/>
            <person name="Klenk H.P."/>
            <person name="Zhang Y."/>
            <person name="Roberts G.P."/>
            <person name="Reslewic S."/>
            <person name="Schwartz D.C."/>
        </authorList>
    </citation>
    <scope>NUCLEOTIDE SEQUENCE [LARGE SCALE GENOMIC DNA]</scope>
    <source>
        <strain evidence="3">ATCC 11170 / ATH 1.1.1 / DSM 467 / LMG 4362 / NCIMB 8255 / S1</strain>
    </source>
</reference>
<evidence type="ECO:0000313" key="3">
    <source>
        <dbReference type="Proteomes" id="UP000001929"/>
    </source>
</evidence>
<dbReference type="Gene3D" id="1.10.1220.10">
    <property type="entry name" value="Met repressor-like"/>
    <property type="match status" value="1"/>
</dbReference>
<proteinExistence type="predicted"/>
<dbReference type="EnsemblBacteria" id="ABC21778">
    <property type="protein sequence ID" value="ABC21778"/>
    <property type="gene ID" value="Rru_A0977"/>
</dbReference>
<dbReference type="Proteomes" id="UP000001929">
    <property type="component" value="Chromosome"/>
</dbReference>
<dbReference type="eggNOG" id="ENOG5031BVV">
    <property type="taxonomic scope" value="Bacteria"/>
</dbReference>
<dbReference type="EMBL" id="CP000230">
    <property type="protein sequence ID" value="ABC21778.1"/>
    <property type="molecule type" value="Genomic_DNA"/>
</dbReference>
<dbReference type="GO" id="GO:0006355">
    <property type="term" value="P:regulation of DNA-templated transcription"/>
    <property type="evidence" value="ECO:0007669"/>
    <property type="project" value="InterPro"/>
</dbReference>
<dbReference type="PATRIC" id="fig|269796.9.peg.1032"/>
<sequence length="100" mass="11185">MPHTTQNPKEGSFNFRLDPALKSAFTRATAAEDKSASQVLRDFMRAYVAERQRGDFLAEAHQQSLAVAERARDRESDEARSLAELASLLDEDPFRDEGTA</sequence>
<gene>
    <name evidence="2" type="ordered locus">Rru_A0977</name>
</gene>
<organism evidence="2 3">
    <name type="scientific">Rhodospirillum rubrum (strain ATCC 11170 / ATH 1.1.1 / DSM 467 / LMG 4362 / NCIMB 8255 / S1)</name>
    <dbReference type="NCBI Taxonomy" id="269796"/>
    <lineage>
        <taxon>Bacteria</taxon>
        <taxon>Pseudomonadati</taxon>
        <taxon>Pseudomonadota</taxon>
        <taxon>Alphaproteobacteria</taxon>
        <taxon>Rhodospirillales</taxon>
        <taxon>Rhodospirillaceae</taxon>
        <taxon>Rhodospirillum</taxon>
    </lineage>
</organism>
<keyword evidence="3" id="KW-1185">Reference proteome</keyword>
<evidence type="ECO:0000256" key="1">
    <source>
        <dbReference type="SAM" id="MobiDB-lite"/>
    </source>
</evidence>
<accession>Q2RVR7</accession>
<dbReference type="STRING" id="269796.Rru_A0977"/>
<dbReference type="InterPro" id="IPR013321">
    <property type="entry name" value="Arc_rbn_hlx_hlx"/>
</dbReference>
<dbReference type="AlphaFoldDB" id="Q2RVR7"/>
<evidence type="ECO:0000313" key="2">
    <source>
        <dbReference type="EMBL" id="ABC21778.1"/>
    </source>
</evidence>
<protein>
    <recommendedName>
        <fullName evidence="4">Helix-turn-helix protein, CopG</fullName>
    </recommendedName>
</protein>
<evidence type="ECO:0008006" key="4">
    <source>
        <dbReference type="Google" id="ProtNLM"/>
    </source>
</evidence>
<dbReference type="KEGG" id="rru:Rru_A0977"/>
<feature type="compositionally biased region" description="Basic and acidic residues" evidence="1">
    <location>
        <begin position="69"/>
        <end position="81"/>
    </location>
</feature>
<dbReference type="RefSeq" id="WP_011388732.1">
    <property type="nucleotide sequence ID" value="NC_007643.1"/>
</dbReference>